<dbReference type="AlphaFoldDB" id="A0A9N8Z109"/>
<protein>
    <submittedName>
        <fullName evidence="1">11153_t:CDS:1</fullName>
    </submittedName>
</protein>
<proteinExistence type="predicted"/>
<reference evidence="1" key="1">
    <citation type="submission" date="2021-06" db="EMBL/GenBank/DDBJ databases">
        <authorList>
            <person name="Kallberg Y."/>
            <person name="Tangrot J."/>
            <person name="Rosling A."/>
        </authorList>
    </citation>
    <scope>NUCLEOTIDE SEQUENCE</scope>
    <source>
        <strain evidence="1">87-6 pot B 2015</strain>
    </source>
</reference>
<sequence>MTLGQNIYSNNFGRLQGSILSSTLLSVLRLGSHKASNTAFFTRYLLNGIPQRKKASKGI</sequence>
<name>A0A9N8Z109_FUNMO</name>
<gene>
    <name evidence="1" type="ORF">FMOSSE_LOCUS2272</name>
</gene>
<accession>A0A9N8Z109</accession>
<keyword evidence="2" id="KW-1185">Reference proteome</keyword>
<comment type="caution">
    <text evidence="1">The sequence shown here is derived from an EMBL/GenBank/DDBJ whole genome shotgun (WGS) entry which is preliminary data.</text>
</comment>
<evidence type="ECO:0000313" key="1">
    <source>
        <dbReference type="EMBL" id="CAG8465877.1"/>
    </source>
</evidence>
<organism evidence="1 2">
    <name type="scientific">Funneliformis mosseae</name>
    <name type="common">Endomycorrhizal fungus</name>
    <name type="synonym">Glomus mosseae</name>
    <dbReference type="NCBI Taxonomy" id="27381"/>
    <lineage>
        <taxon>Eukaryota</taxon>
        <taxon>Fungi</taxon>
        <taxon>Fungi incertae sedis</taxon>
        <taxon>Mucoromycota</taxon>
        <taxon>Glomeromycotina</taxon>
        <taxon>Glomeromycetes</taxon>
        <taxon>Glomerales</taxon>
        <taxon>Glomeraceae</taxon>
        <taxon>Funneliformis</taxon>
    </lineage>
</organism>
<dbReference type="Proteomes" id="UP000789375">
    <property type="component" value="Unassembled WGS sequence"/>
</dbReference>
<dbReference type="EMBL" id="CAJVPP010000291">
    <property type="protein sequence ID" value="CAG8465877.1"/>
    <property type="molecule type" value="Genomic_DNA"/>
</dbReference>
<evidence type="ECO:0000313" key="2">
    <source>
        <dbReference type="Proteomes" id="UP000789375"/>
    </source>
</evidence>